<dbReference type="Pfam" id="PF07589">
    <property type="entry name" value="PEP-CTERM"/>
    <property type="match status" value="1"/>
</dbReference>
<dbReference type="NCBIfam" id="NF035944">
    <property type="entry name" value="PEPxxWA-CTERM"/>
    <property type="match status" value="1"/>
</dbReference>
<accession>A0A7G6TTC7</accession>
<keyword evidence="1" id="KW-1133">Transmembrane helix</keyword>
<keyword evidence="1" id="KW-0472">Membrane</keyword>
<dbReference type="NCBIfam" id="TIGR02595">
    <property type="entry name" value="PEP_CTERM"/>
    <property type="match status" value="1"/>
</dbReference>
<dbReference type="KEGG" id="trb:HB776_01195"/>
<evidence type="ECO:0000259" key="3">
    <source>
        <dbReference type="Pfam" id="PF07589"/>
    </source>
</evidence>
<dbReference type="EMBL" id="CP050292">
    <property type="protein sequence ID" value="QND70009.1"/>
    <property type="molecule type" value="Genomic_DNA"/>
</dbReference>
<keyword evidence="2" id="KW-0732">Signal</keyword>
<feature type="signal peptide" evidence="2">
    <location>
        <begin position="1"/>
        <end position="21"/>
    </location>
</feature>
<feature type="transmembrane region" description="Helical" evidence="1">
    <location>
        <begin position="402"/>
        <end position="419"/>
    </location>
</feature>
<evidence type="ECO:0000256" key="1">
    <source>
        <dbReference type="SAM" id="Phobius"/>
    </source>
</evidence>
<feature type="chain" id="PRO_5028955857" evidence="2">
    <location>
        <begin position="22"/>
        <end position="431"/>
    </location>
</feature>
<dbReference type="AlphaFoldDB" id="A0A7G6TTC7"/>
<evidence type="ECO:0000313" key="4">
    <source>
        <dbReference type="EMBL" id="QND70009.1"/>
    </source>
</evidence>
<dbReference type="Proteomes" id="UP000515291">
    <property type="component" value="Chromosome"/>
</dbReference>
<keyword evidence="1" id="KW-0812">Transmembrane</keyword>
<proteinExistence type="predicted"/>
<evidence type="ECO:0000313" key="5">
    <source>
        <dbReference type="Proteomes" id="UP000515291"/>
    </source>
</evidence>
<sequence>MSAKMILFASIMGLGSSVALADTIVQNTGTPGFPGTFNFIGYNSSSVAFGQSVPSQFLEFGGRFHPNGADANATFVAGTTVTATQNGVTMNVPSGNSIPDPNLFDARIAYNSNLLGSWQLTVNNPNYTNSPATFATRPIDASIGAPAFITGIAISGSSASVTTPTISWTAPAFTPPAGYTQSTRVFIVDLDNNRQTVARIDLASNVTSLDIPASANLSPTGHYGVVIRDDYRLTAGANAQTGASSQSFFDFRPNATQQFNGPVYVPVSSASAVGDTVYSFHIDVVHGQSYNLDPAAALGYIFSIGETGPNFASVKLPELGLGHPYGLYVWNGSQYVFAADLFANTLFDFGPLGVSRFKVLGIDESLGLDPNNATAFVTQVTFTGDGAFTGTMTAIAAVPEPSTWAMMILGFGGVGFMAYRRRRRQDLALAA</sequence>
<protein>
    <submittedName>
        <fullName evidence="4">PEP-CTERM sorting domain-containing protein</fullName>
    </submittedName>
</protein>
<gene>
    <name evidence="4" type="ORF">HB776_01195</name>
</gene>
<reference evidence="5" key="1">
    <citation type="journal article" date="2020" name="Mol. Plant Microbe">
        <title>Rhizobial microsymbionts of the narrowly endemic Oxytropis species growing in Kamchatka are characterized by significant genetic diversity and possess a set of genes that are associated with T3SS and T6SS secretion systems and can affect the development of symbiosis.</title>
        <authorList>
            <person name="Safronova V."/>
            <person name="Guro P."/>
            <person name="Sazanova A."/>
            <person name="Kuznetsova I."/>
            <person name="Belimov A."/>
            <person name="Yakubov V."/>
            <person name="Chirak E."/>
            <person name="Afonin A."/>
            <person name="Gogolev Y."/>
            <person name="Andronov E."/>
            <person name="Tikhonovich I."/>
        </authorList>
    </citation>
    <scope>NUCLEOTIDE SEQUENCE [LARGE SCALE GENOMIC DNA]</scope>
    <source>
        <strain evidence="5">581</strain>
    </source>
</reference>
<evidence type="ECO:0000256" key="2">
    <source>
        <dbReference type="SAM" id="SignalP"/>
    </source>
</evidence>
<dbReference type="InterPro" id="IPR013424">
    <property type="entry name" value="Ice-binding_C"/>
</dbReference>
<feature type="domain" description="Ice-binding protein C-terminal" evidence="3">
    <location>
        <begin position="397"/>
        <end position="422"/>
    </location>
</feature>
<organism evidence="4 5">
    <name type="scientific">Tardiphaga robiniae</name>
    <dbReference type="NCBI Taxonomy" id="943830"/>
    <lineage>
        <taxon>Bacteria</taxon>
        <taxon>Pseudomonadati</taxon>
        <taxon>Pseudomonadota</taxon>
        <taxon>Alphaproteobacteria</taxon>
        <taxon>Hyphomicrobiales</taxon>
        <taxon>Nitrobacteraceae</taxon>
        <taxon>Tardiphaga</taxon>
    </lineage>
</organism>
<name>A0A7G6TTC7_9BRAD</name>